<reference evidence="2 3" key="1">
    <citation type="submission" date="2020-04" db="EMBL/GenBank/DDBJ databases">
        <authorList>
            <person name="Liu A."/>
        </authorList>
    </citation>
    <scope>NUCLEOTIDE SEQUENCE [LARGE SCALE GENOMIC DNA]</scope>
    <source>
        <strain evidence="2 3">RZ02</strain>
    </source>
</reference>
<protein>
    <recommendedName>
        <fullName evidence="4">PAS domain-containing protein</fullName>
    </recommendedName>
</protein>
<sequence>MDNLRGNFDSAGFGDDERDYDYADDEAGHEPPPAAIGTDERRMQVRAYNHWAGQLEDRSFPSIEDLDPDALTDFGPFSVLLDFTAGMDNPGVQFLGDKLADECGTEGQIETLSDVPSRSLLSRITDHYMQILANQAPIGFEAEFINQRDATILYRGILLPYSSDGETIDFIYGVINWKEMADQITSDELLLEIDQALEAEDAEPRHAEPVTDWADGPAADALSADGSEEEPAAPAFSAPDLGIGGSEENAEDDNTMDDDPVVSRMASLIHPRKSSVSKLSAEFDDEELDEGEQDPDFSVLSKGFGSSSLEDRFDNPADNEAPAAAVSSPDVVEVQGEDQADLYDCLAEARQLAQDAHSSEDRTRATLYAAVSRAYDVCLAAQDAPEEFDELISDNGLTVQDRAPMTPIVKLVFGADYDKTRLTEYASVLSHAQRVGIERGGLQSFLANAEGGLKGVVSTERRIRKEESGKTVEPADRPREKIAKKLRVLETHSLDSIDPQGAEFGVVMIRRLTTGEVVVLGEVSDDIALVEKVARKLI</sequence>
<evidence type="ECO:0000313" key="2">
    <source>
        <dbReference type="EMBL" id="NMW32727.1"/>
    </source>
</evidence>
<gene>
    <name evidence="2" type="ORF">HKD42_11690</name>
</gene>
<dbReference type="RefSeq" id="WP_170013544.1">
    <property type="nucleotide sequence ID" value="NZ_JABCRE010000003.1"/>
</dbReference>
<evidence type="ECO:0000313" key="3">
    <source>
        <dbReference type="Proteomes" id="UP000561181"/>
    </source>
</evidence>
<evidence type="ECO:0000256" key="1">
    <source>
        <dbReference type="SAM" id="MobiDB-lite"/>
    </source>
</evidence>
<dbReference type="AlphaFoldDB" id="A0A848QQ72"/>
<proteinExistence type="predicted"/>
<dbReference type="Proteomes" id="UP000561181">
    <property type="component" value="Unassembled WGS sequence"/>
</dbReference>
<feature type="region of interest" description="Disordered" evidence="1">
    <location>
        <begin position="201"/>
        <end position="259"/>
    </location>
</feature>
<organism evidence="2 3">
    <name type="scientific">Pontixanthobacter rizhaonensis</name>
    <dbReference type="NCBI Taxonomy" id="2730337"/>
    <lineage>
        <taxon>Bacteria</taxon>
        <taxon>Pseudomonadati</taxon>
        <taxon>Pseudomonadota</taxon>
        <taxon>Alphaproteobacteria</taxon>
        <taxon>Sphingomonadales</taxon>
        <taxon>Erythrobacteraceae</taxon>
        <taxon>Pontixanthobacter</taxon>
    </lineage>
</organism>
<accession>A0A848QQ72</accession>
<comment type="caution">
    <text evidence="2">The sequence shown here is derived from an EMBL/GenBank/DDBJ whole genome shotgun (WGS) entry which is preliminary data.</text>
</comment>
<feature type="compositionally biased region" description="Acidic residues" evidence="1">
    <location>
        <begin position="282"/>
        <end position="295"/>
    </location>
</feature>
<evidence type="ECO:0008006" key="4">
    <source>
        <dbReference type="Google" id="ProtNLM"/>
    </source>
</evidence>
<feature type="region of interest" description="Disordered" evidence="1">
    <location>
        <begin position="1"/>
        <end position="36"/>
    </location>
</feature>
<name>A0A848QQ72_9SPHN</name>
<dbReference type="EMBL" id="JABCRE010000003">
    <property type="protein sequence ID" value="NMW32727.1"/>
    <property type="molecule type" value="Genomic_DNA"/>
</dbReference>
<feature type="compositionally biased region" description="Acidic residues" evidence="1">
    <location>
        <begin position="14"/>
        <end position="27"/>
    </location>
</feature>
<feature type="region of interest" description="Disordered" evidence="1">
    <location>
        <begin position="275"/>
        <end position="305"/>
    </location>
</feature>
<keyword evidence="3" id="KW-1185">Reference proteome</keyword>
<feature type="compositionally biased region" description="Acidic residues" evidence="1">
    <location>
        <begin position="248"/>
        <end position="259"/>
    </location>
</feature>